<keyword evidence="2" id="KW-1185">Reference proteome</keyword>
<dbReference type="InterPro" id="IPR050155">
    <property type="entry name" value="HAD-like_hydrolase_sf"/>
</dbReference>
<dbReference type="Pfam" id="PF13419">
    <property type="entry name" value="HAD_2"/>
    <property type="match status" value="1"/>
</dbReference>
<dbReference type="SUPFAM" id="SSF56784">
    <property type="entry name" value="HAD-like"/>
    <property type="match status" value="1"/>
</dbReference>
<dbReference type="Proteomes" id="UP000008957">
    <property type="component" value="Chromosome"/>
</dbReference>
<accession>A0AB94IXU8</accession>
<gene>
    <name evidence="1" type="ORF">SY1_16950</name>
</gene>
<dbReference type="EMBL" id="FP929056">
    <property type="protein sequence ID" value="CBL28636.1"/>
    <property type="molecule type" value="Genomic_DNA"/>
</dbReference>
<dbReference type="PANTHER" id="PTHR43434">
    <property type="entry name" value="PHOSPHOGLYCOLATE PHOSPHATASE"/>
    <property type="match status" value="1"/>
</dbReference>
<dbReference type="InterPro" id="IPR023214">
    <property type="entry name" value="HAD_sf"/>
</dbReference>
<dbReference type="AlphaFoldDB" id="A0AB94IXU8"/>
<evidence type="ECO:0008006" key="3">
    <source>
        <dbReference type="Google" id="ProtNLM"/>
    </source>
</evidence>
<dbReference type="PANTHER" id="PTHR43434:SF1">
    <property type="entry name" value="PHOSPHOGLYCOLATE PHOSPHATASE"/>
    <property type="match status" value="1"/>
</dbReference>
<dbReference type="Gene3D" id="3.40.50.1000">
    <property type="entry name" value="HAD superfamily/HAD-like"/>
    <property type="match status" value="1"/>
</dbReference>
<organism evidence="1 2">
    <name type="scientific">Fretibacterium fastidiosum</name>
    <dbReference type="NCBI Taxonomy" id="651822"/>
    <lineage>
        <taxon>Bacteria</taxon>
        <taxon>Thermotogati</taxon>
        <taxon>Synergistota</taxon>
        <taxon>Synergistia</taxon>
        <taxon>Synergistales</taxon>
        <taxon>Aminobacteriaceae</taxon>
        <taxon>Fretibacterium</taxon>
    </lineage>
</organism>
<dbReference type="InterPro" id="IPR036412">
    <property type="entry name" value="HAD-like_sf"/>
</dbReference>
<dbReference type="GO" id="GO:0006281">
    <property type="term" value="P:DNA repair"/>
    <property type="evidence" value="ECO:0007669"/>
    <property type="project" value="TreeGrafter"/>
</dbReference>
<proteinExistence type="predicted"/>
<dbReference type="KEGG" id="sbr:SY1_16950"/>
<evidence type="ECO:0000313" key="1">
    <source>
        <dbReference type="EMBL" id="CBL28636.1"/>
    </source>
</evidence>
<reference evidence="1 2" key="2">
    <citation type="submission" date="2010-03" db="EMBL/GenBank/DDBJ databases">
        <authorList>
            <person name="Pajon A."/>
        </authorList>
    </citation>
    <scope>NUCLEOTIDE SEQUENCE [LARGE SCALE GENOMIC DNA]</scope>
    <source>
        <strain evidence="1 2">SGP1</strain>
    </source>
</reference>
<protein>
    <recommendedName>
        <fullName evidence="3">Phosphoglycolate phosphatase</fullName>
    </recommendedName>
</protein>
<name>A0AB94IXU8_9BACT</name>
<sequence>MTALQAMGLHLAVASNREDPRPTMEQSGTARYFKRLIGARRPDGGRRPFKPAPDMLLELMGDFSATASETLYVGDSDLDIRSALAAGVRGVGITRGNFTREQFETLGAWRVIDSLMELPDLVRAENGEAS</sequence>
<reference evidence="2" key="1">
    <citation type="submission" date="2010-03" db="EMBL/GenBank/DDBJ databases">
        <title>The genome sequence of Synergistetes sp. SGP1.</title>
        <authorList>
            <consortium name="metaHIT consortium -- http://www.metahit.eu/"/>
            <person name="Pajon A."/>
            <person name="Turner K."/>
            <person name="Parkhill J."/>
            <person name="Wade W."/>
            <person name="Vartoukian S."/>
        </authorList>
    </citation>
    <scope>NUCLEOTIDE SEQUENCE [LARGE SCALE GENOMIC DNA]</scope>
    <source>
        <strain evidence="2">SGP1</strain>
    </source>
</reference>
<dbReference type="InterPro" id="IPR041492">
    <property type="entry name" value="HAD_2"/>
</dbReference>
<evidence type="ECO:0000313" key="2">
    <source>
        <dbReference type="Proteomes" id="UP000008957"/>
    </source>
</evidence>
<dbReference type="GO" id="GO:0008967">
    <property type="term" value="F:phosphoglycolate phosphatase activity"/>
    <property type="evidence" value="ECO:0007669"/>
    <property type="project" value="TreeGrafter"/>
</dbReference>